<keyword evidence="1" id="KW-0677">Repeat</keyword>
<dbReference type="InterPro" id="IPR017938">
    <property type="entry name" value="Riboflavin_synthase-like_b-brl"/>
</dbReference>
<proteinExistence type="predicted"/>
<dbReference type="SUPFAM" id="SSF63380">
    <property type="entry name" value="Riboflavin synthase domain-like"/>
    <property type="match status" value="2"/>
</dbReference>
<dbReference type="Proteomes" id="UP000319829">
    <property type="component" value="Unassembled WGS sequence"/>
</dbReference>
<dbReference type="EC" id="2.5.1.9" evidence="2"/>
<protein>
    <recommendedName>
        <fullName evidence="2">Riboflavin synthase</fullName>
        <ecNumber evidence="2">2.5.1.9</ecNumber>
    </recommendedName>
</protein>
<dbReference type="PANTHER" id="PTHR21098:SF0">
    <property type="entry name" value="RIBOFLAVIN SYNTHASE"/>
    <property type="match status" value="1"/>
</dbReference>
<dbReference type="CDD" id="cd00402">
    <property type="entry name" value="Riboflavin_synthase_like"/>
    <property type="match status" value="1"/>
</dbReference>
<sequence>MSGSRDRCARRGDAVFSGIVERVGRVEGVERTSEGAARVAIRAGFRAPPVPGASVAVNGVCLTIERAHGDLFHATVVPETVRRTTLGALRVGDRVNLERALRVGDEIGGHWVQGHVDATARVSSVERTGGDVLLAVEIPEGLRPYVAPKGSLAVDGISLTIAAWAEPCATVALVPYTLEHTIASEYQEGGIVNLEVDIVARYLERLMVSRGLVEPSRHVPAPARRA</sequence>
<keyword evidence="5" id="KW-0808">Transferase</keyword>
<evidence type="ECO:0000256" key="3">
    <source>
        <dbReference type="PROSITE-ProRule" id="PRU00524"/>
    </source>
</evidence>
<dbReference type="GO" id="GO:0009231">
    <property type="term" value="P:riboflavin biosynthetic process"/>
    <property type="evidence" value="ECO:0007669"/>
    <property type="project" value="TreeGrafter"/>
</dbReference>
<evidence type="ECO:0000259" key="4">
    <source>
        <dbReference type="PROSITE" id="PS51177"/>
    </source>
</evidence>
<comment type="caution">
    <text evidence="5">The sequence shown here is derived from an EMBL/GenBank/DDBJ whole genome shotgun (WGS) entry which is preliminary data.</text>
</comment>
<dbReference type="PANTHER" id="PTHR21098">
    <property type="entry name" value="RIBOFLAVIN SYNTHASE ALPHA CHAIN"/>
    <property type="match status" value="1"/>
</dbReference>
<dbReference type="Pfam" id="PF00677">
    <property type="entry name" value="Lum_binding"/>
    <property type="match status" value="2"/>
</dbReference>
<reference evidence="5 6" key="1">
    <citation type="journal article" date="2019" name="Nat. Microbiol.">
        <title>Mediterranean grassland soil C-N compound turnover is dependent on rainfall and depth, and is mediated by genomically divergent microorganisms.</title>
        <authorList>
            <person name="Diamond S."/>
            <person name="Andeer P.F."/>
            <person name="Li Z."/>
            <person name="Crits-Christoph A."/>
            <person name="Burstein D."/>
            <person name="Anantharaman K."/>
            <person name="Lane K.R."/>
            <person name="Thomas B.C."/>
            <person name="Pan C."/>
            <person name="Northen T.R."/>
            <person name="Banfield J.F."/>
        </authorList>
    </citation>
    <scope>NUCLEOTIDE SEQUENCE [LARGE SCALE GENOMIC DNA]</scope>
    <source>
        <strain evidence="5">WS_4</strain>
    </source>
</reference>
<evidence type="ECO:0000313" key="6">
    <source>
        <dbReference type="Proteomes" id="UP000319829"/>
    </source>
</evidence>
<evidence type="ECO:0000256" key="1">
    <source>
        <dbReference type="ARBA" id="ARBA00022737"/>
    </source>
</evidence>
<feature type="repeat" description="Lumazine-binding" evidence="3">
    <location>
        <begin position="15"/>
        <end position="110"/>
    </location>
</feature>
<dbReference type="PROSITE" id="PS51177">
    <property type="entry name" value="LUMAZINE_BIND"/>
    <property type="match status" value="2"/>
</dbReference>
<dbReference type="NCBIfam" id="NF006767">
    <property type="entry name" value="PRK09289.1"/>
    <property type="match status" value="1"/>
</dbReference>
<organism evidence="5 6">
    <name type="scientific">Eiseniibacteriota bacterium</name>
    <dbReference type="NCBI Taxonomy" id="2212470"/>
    <lineage>
        <taxon>Bacteria</taxon>
        <taxon>Candidatus Eiseniibacteriota</taxon>
    </lineage>
</organism>
<evidence type="ECO:0000313" key="5">
    <source>
        <dbReference type="EMBL" id="TMQ54384.1"/>
    </source>
</evidence>
<name>A0A538SSV9_UNCEI</name>
<dbReference type="EMBL" id="VBOU01000074">
    <property type="protein sequence ID" value="TMQ54384.1"/>
    <property type="molecule type" value="Genomic_DNA"/>
</dbReference>
<dbReference type="AlphaFoldDB" id="A0A538SSV9"/>
<accession>A0A538SSV9</accession>
<dbReference type="InterPro" id="IPR001783">
    <property type="entry name" value="Lumazine-bd"/>
</dbReference>
<dbReference type="InterPro" id="IPR023366">
    <property type="entry name" value="ATP_synth_asu-like_sf"/>
</dbReference>
<dbReference type="GO" id="GO:0004746">
    <property type="term" value="F:riboflavin synthase activity"/>
    <property type="evidence" value="ECO:0007669"/>
    <property type="project" value="UniProtKB-UniRule"/>
</dbReference>
<gene>
    <name evidence="5" type="ORF">E6K74_06465</name>
</gene>
<feature type="domain" description="Lumazine-binding" evidence="4">
    <location>
        <begin position="111"/>
        <end position="207"/>
    </location>
</feature>
<evidence type="ECO:0000256" key="2">
    <source>
        <dbReference type="NCBIfam" id="TIGR00187"/>
    </source>
</evidence>
<feature type="repeat" description="Lumazine-binding" evidence="3">
    <location>
        <begin position="111"/>
        <end position="207"/>
    </location>
</feature>
<dbReference type="PIRSF" id="PIRSF000498">
    <property type="entry name" value="Riboflavin_syn_A"/>
    <property type="match status" value="1"/>
</dbReference>
<feature type="domain" description="Lumazine-binding" evidence="4">
    <location>
        <begin position="15"/>
        <end position="110"/>
    </location>
</feature>
<dbReference type="InterPro" id="IPR026017">
    <property type="entry name" value="Lumazine-bd_dom"/>
</dbReference>
<dbReference type="NCBIfam" id="TIGR00187">
    <property type="entry name" value="ribE"/>
    <property type="match status" value="1"/>
</dbReference>
<dbReference type="Gene3D" id="2.40.30.20">
    <property type="match status" value="2"/>
</dbReference>